<name>A0A6A6ZGF7_9PLEO</name>
<reference evidence="2" key="1">
    <citation type="journal article" date="2020" name="Stud. Mycol.">
        <title>101 Dothideomycetes genomes: a test case for predicting lifestyles and emergence of pathogens.</title>
        <authorList>
            <person name="Haridas S."/>
            <person name="Albert R."/>
            <person name="Binder M."/>
            <person name="Bloem J."/>
            <person name="Labutti K."/>
            <person name="Salamov A."/>
            <person name="Andreopoulos B."/>
            <person name="Baker S."/>
            <person name="Barry K."/>
            <person name="Bills G."/>
            <person name="Bluhm B."/>
            <person name="Cannon C."/>
            <person name="Castanera R."/>
            <person name="Culley D."/>
            <person name="Daum C."/>
            <person name="Ezra D."/>
            <person name="Gonzalez J."/>
            <person name="Henrissat B."/>
            <person name="Kuo A."/>
            <person name="Liang C."/>
            <person name="Lipzen A."/>
            <person name="Lutzoni F."/>
            <person name="Magnuson J."/>
            <person name="Mondo S."/>
            <person name="Nolan M."/>
            <person name="Ohm R."/>
            <person name="Pangilinan J."/>
            <person name="Park H.-J."/>
            <person name="Ramirez L."/>
            <person name="Alfaro M."/>
            <person name="Sun H."/>
            <person name="Tritt A."/>
            <person name="Yoshinaga Y."/>
            <person name="Zwiers L.-H."/>
            <person name="Turgeon B."/>
            <person name="Goodwin S."/>
            <person name="Spatafora J."/>
            <person name="Crous P."/>
            <person name="Grigoriev I."/>
        </authorList>
    </citation>
    <scope>NUCLEOTIDE SEQUENCE</scope>
    <source>
        <strain evidence="2">CBS 113818</strain>
    </source>
</reference>
<dbReference type="AlphaFoldDB" id="A0A6A6ZGF7"/>
<feature type="region of interest" description="Disordered" evidence="1">
    <location>
        <begin position="1"/>
        <end position="24"/>
    </location>
</feature>
<proteinExistence type="predicted"/>
<feature type="compositionally biased region" description="Basic and acidic residues" evidence="1">
    <location>
        <begin position="1"/>
        <end position="10"/>
    </location>
</feature>
<keyword evidence="3" id="KW-1185">Reference proteome</keyword>
<dbReference type="Proteomes" id="UP000799424">
    <property type="component" value="Unassembled WGS sequence"/>
</dbReference>
<evidence type="ECO:0000313" key="2">
    <source>
        <dbReference type="EMBL" id="KAF2819958.1"/>
    </source>
</evidence>
<dbReference type="EMBL" id="MU006242">
    <property type="protein sequence ID" value="KAF2819958.1"/>
    <property type="molecule type" value="Genomic_DNA"/>
</dbReference>
<evidence type="ECO:0000313" key="3">
    <source>
        <dbReference type="Proteomes" id="UP000799424"/>
    </source>
</evidence>
<accession>A0A6A6ZGF7</accession>
<evidence type="ECO:0000256" key="1">
    <source>
        <dbReference type="SAM" id="MobiDB-lite"/>
    </source>
</evidence>
<protein>
    <submittedName>
        <fullName evidence="2">Uncharacterized protein</fullName>
    </submittedName>
</protein>
<gene>
    <name evidence="2" type="ORF">CC86DRAFT_459986</name>
</gene>
<sequence length="174" mass="19248">MVPVSDEARALRAPPDDVGAGGGGKNGVKEMHPLTAAVVACWAVRWGCWWLGRRVEAREKERPTIIGRRQNLGVERQRQCMQHYAPALSLYMSLIFETVIELSSSTRRTASRYAKSMPEQGFLEVMASGSDRELSRMLSSMQLSYNAGHSSKAVNVVILQRSPDVFGQSFGLYG</sequence>
<organism evidence="2 3">
    <name type="scientific">Ophiobolus disseminans</name>
    <dbReference type="NCBI Taxonomy" id="1469910"/>
    <lineage>
        <taxon>Eukaryota</taxon>
        <taxon>Fungi</taxon>
        <taxon>Dikarya</taxon>
        <taxon>Ascomycota</taxon>
        <taxon>Pezizomycotina</taxon>
        <taxon>Dothideomycetes</taxon>
        <taxon>Pleosporomycetidae</taxon>
        <taxon>Pleosporales</taxon>
        <taxon>Pleosporineae</taxon>
        <taxon>Phaeosphaeriaceae</taxon>
        <taxon>Ophiobolus</taxon>
    </lineage>
</organism>